<protein>
    <submittedName>
        <fullName evidence="1">Uncharacterized protein</fullName>
    </submittedName>
</protein>
<dbReference type="AlphaFoldDB" id="A0A174HWZ2"/>
<evidence type="ECO:0000313" key="2">
    <source>
        <dbReference type="Proteomes" id="UP000095576"/>
    </source>
</evidence>
<sequence length="53" mass="6279">MIHIDKKLISELFDRALVNPRLRHSFDLCNPDNSGQRMLNVPTRRCEQVMKEL</sequence>
<gene>
    <name evidence="1" type="ORF">ERS852511_00044</name>
</gene>
<dbReference type="EMBL" id="CZAP01000001">
    <property type="protein sequence ID" value="CUO78146.1"/>
    <property type="molecule type" value="Genomic_DNA"/>
</dbReference>
<dbReference type="Proteomes" id="UP000095576">
    <property type="component" value="Unassembled WGS sequence"/>
</dbReference>
<organism evidence="1 2">
    <name type="scientific">Bacteroides thetaiotaomicron</name>
    <dbReference type="NCBI Taxonomy" id="818"/>
    <lineage>
        <taxon>Bacteria</taxon>
        <taxon>Pseudomonadati</taxon>
        <taxon>Bacteroidota</taxon>
        <taxon>Bacteroidia</taxon>
        <taxon>Bacteroidales</taxon>
        <taxon>Bacteroidaceae</taxon>
        <taxon>Bacteroides</taxon>
    </lineage>
</organism>
<reference evidence="1 2" key="1">
    <citation type="submission" date="2015-09" db="EMBL/GenBank/DDBJ databases">
        <authorList>
            <consortium name="Pathogen Informatics"/>
        </authorList>
    </citation>
    <scope>NUCLEOTIDE SEQUENCE [LARGE SCALE GENOMIC DNA]</scope>
    <source>
        <strain evidence="1 2">2789STDY5834899</strain>
    </source>
</reference>
<accession>A0A174HWZ2</accession>
<name>A0A174HWZ2_BACT4</name>
<proteinExistence type="predicted"/>
<evidence type="ECO:0000313" key="1">
    <source>
        <dbReference type="EMBL" id="CUO78146.1"/>
    </source>
</evidence>